<dbReference type="EMBL" id="FUEG01000001">
    <property type="protein sequence ID" value="SJK98910.1"/>
    <property type="molecule type" value="Genomic_DNA"/>
</dbReference>
<proteinExistence type="predicted"/>
<protein>
    <submittedName>
        <fullName evidence="1">Uncharacterized protein</fullName>
    </submittedName>
</protein>
<name>A0A284QR13_ARMOS</name>
<dbReference type="Proteomes" id="UP000219338">
    <property type="component" value="Unassembled WGS sequence"/>
</dbReference>
<reference evidence="2" key="1">
    <citation type="journal article" date="2017" name="Nat. Ecol. Evol.">
        <title>Genome expansion and lineage-specific genetic innovations in the forest pathogenic fungi Armillaria.</title>
        <authorList>
            <person name="Sipos G."/>
            <person name="Prasanna A.N."/>
            <person name="Walter M.C."/>
            <person name="O'Connor E."/>
            <person name="Balint B."/>
            <person name="Krizsan K."/>
            <person name="Kiss B."/>
            <person name="Hess J."/>
            <person name="Varga T."/>
            <person name="Slot J."/>
            <person name="Riley R."/>
            <person name="Boka B."/>
            <person name="Rigling D."/>
            <person name="Barry K."/>
            <person name="Lee J."/>
            <person name="Mihaltcheva S."/>
            <person name="LaButti K."/>
            <person name="Lipzen A."/>
            <person name="Waldron R."/>
            <person name="Moloney N.M."/>
            <person name="Sperisen C."/>
            <person name="Kredics L."/>
            <person name="Vagvoelgyi C."/>
            <person name="Patrignani A."/>
            <person name="Fitzpatrick D."/>
            <person name="Nagy I."/>
            <person name="Doyle S."/>
            <person name="Anderson J.B."/>
            <person name="Grigoriev I.V."/>
            <person name="Gueldener U."/>
            <person name="Muensterkoetter M."/>
            <person name="Nagy L.G."/>
        </authorList>
    </citation>
    <scope>NUCLEOTIDE SEQUENCE [LARGE SCALE GENOMIC DNA]</scope>
    <source>
        <strain evidence="2">C18/9</strain>
    </source>
</reference>
<dbReference type="AlphaFoldDB" id="A0A284QR13"/>
<sequence length="78" mass="8468">MRPGASKATVLAKTDDAHDECMNECDSSVDAWRSESALYPDDQDSFASIPMADVHPSRKIAGPRLHLSASNGLRACHR</sequence>
<organism evidence="1 2">
    <name type="scientific">Armillaria ostoyae</name>
    <name type="common">Armillaria root rot fungus</name>
    <dbReference type="NCBI Taxonomy" id="47428"/>
    <lineage>
        <taxon>Eukaryota</taxon>
        <taxon>Fungi</taxon>
        <taxon>Dikarya</taxon>
        <taxon>Basidiomycota</taxon>
        <taxon>Agaricomycotina</taxon>
        <taxon>Agaricomycetes</taxon>
        <taxon>Agaricomycetidae</taxon>
        <taxon>Agaricales</taxon>
        <taxon>Marasmiineae</taxon>
        <taxon>Physalacriaceae</taxon>
        <taxon>Armillaria</taxon>
    </lineage>
</organism>
<keyword evidence="2" id="KW-1185">Reference proteome</keyword>
<dbReference type="OrthoDB" id="10477228at2759"/>
<evidence type="ECO:0000313" key="1">
    <source>
        <dbReference type="EMBL" id="SJK98910.1"/>
    </source>
</evidence>
<accession>A0A284QR13</accession>
<evidence type="ECO:0000313" key="2">
    <source>
        <dbReference type="Proteomes" id="UP000219338"/>
    </source>
</evidence>
<gene>
    <name evidence="1" type="ORF">ARMOST_02186</name>
</gene>